<dbReference type="AlphaFoldDB" id="A0AB34H1W3"/>
<sequence>MEGVCEPVGTSPVNIAGPCTGNVKVILVDPVPHGSHSASSKSRCHPKGLFRTMQNLESLLTHRHLFVNVMEQLINTSDGLQKESFAVEPSKCFTCSGPPIGKVWQKEPANGLRRETLSPSVVGGASACVFKGKVLTPPSVDLGHPDGGAGSLAFVCYRERFSKDWTTVTCFSAQVLTPWSIRGILMGEQEAWAFVCYREHFSKDWATVTCFSAQVLTPRLIRGLLTGEQEAWAFVCCRERFSKDWASILQQSQEAEERKG</sequence>
<organism evidence="1 2">
    <name type="scientific">Eschrichtius robustus</name>
    <name type="common">California gray whale</name>
    <name type="synonym">Eschrichtius gibbosus</name>
    <dbReference type="NCBI Taxonomy" id="9764"/>
    <lineage>
        <taxon>Eukaryota</taxon>
        <taxon>Metazoa</taxon>
        <taxon>Chordata</taxon>
        <taxon>Craniata</taxon>
        <taxon>Vertebrata</taxon>
        <taxon>Euteleostomi</taxon>
        <taxon>Mammalia</taxon>
        <taxon>Eutheria</taxon>
        <taxon>Laurasiatheria</taxon>
        <taxon>Artiodactyla</taxon>
        <taxon>Whippomorpha</taxon>
        <taxon>Cetacea</taxon>
        <taxon>Mysticeti</taxon>
        <taxon>Eschrichtiidae</taxon>
        <taxon>Eschrichtius</taxon>
    </lineage>
</organism>
<name>A0AB34H1W3_ESCRO</name>
<dbReference type="EMBL" id="JAIQCJ010002014">
    <property type="protein sequence ID" value="KAJ8785641.1"/>
    <property type="molecule type" value="Genomic_DNA"/>
</dbReference>
<dbReference type="Proteomes" id="UP001159641">
    <property type="component" value="Unassembled WGS sequence"/>
</dbReference>
<comment type="caution">
    <text evidence="1">The sequence shown here is derived from an EMBL/GenBank/DDBJ whole genome shotgun (WGS) entry which is preliminary data.</text>
</comment>
<gene>
    <name evidence="1" type="ORF">J1605_007238</name>
</gene>
<evidence type="ECO:0000313" key="1">
    <source>
        <dbReference type="EMBL" id="KAJ8785641.1"/>
    </source>
</evidence>
<evidence type="ECO:0000313" key="2">
    <source>
        <dbReference type="Proteomes" id="UP001159641"/>
    </source>
</evidence>
<keyword evidence="2" id="KW-1185">Reference proteome</keyword>
<proteinExistence type="predicted"/>
<reference evidence="1 2" key="1">
    <citation type="submission" date="2022-11" db="EMBL/GenBank/DDBJ databases">
        <title>Whole genome sequence of Eschrichtius robustus ER-17-0199.</title>
        <authorList>
            <person name="Bruniche-Olsen A."/>
            <person name="Black A.N."/>
            <person name="Fields C.J."/>
            <person name="Walden K."/>
            <person name="Dewoody J.A."/>
        </authorList>
    </citation>
    <scope>NUCLEOTIDE SEQUENCE [LARGE SCALE GENOMIC DNA]</scope>
    <source>
        <strain evidence="1">ER-17-0199</strain>
        <tissue evidence="1">Blubber</tissue>
    </source>
</reference>
<protein>
    <submittedName>
        <fullName evidence="1">Uncharacterized protein</fullName>
    </submittedName>
</protein>
<accession>A0AB34H1W3</accession>